<accession>A0A6A4P1I9</accession>
<evidence type="ECO:0000313" key="1">
    <source>
        <dbReference type="EMBL" id="KAE9595281.1"/>
    </source>
</evidence>
<proteinExistence type="predicted"/>
<evidence type="ECO:0000313" key="2">
    <source>
        <dbReference type="Proteomes" id="UP000447434"/>
    </source>
</evidence>
<keyword evidence="2" id="KW-1185">Reference proteome</keyword>
<reference evidence="2" key="1">
    <citation type="journal article" date="2020" name="Nat. Commun.">
        <title>Genome sequence of the cluster root forming white lupin.</title>
        <authorList>
            <person name="Hufnagel B."/>
            <person name="Marques A."/>
            <person name="Soriano A."/>
            <person name="Marques L."/>
            <person name="Divol F."/>
            <person name="Doumas P."/>
            <person name="Sallet E."/>
            <person name="Mancinotti D."/>
            <person name="Carrere S."/>
            <person name="Marande W."/>
            <person name="Arribat S."/>
            <person name="Keller J."/>
            <person name="Huneau C."/>
            <person name="Blein T."/>
            <person name="Aime D."/>
            <person name="Laguerre M."/>
            <person name="Taylor J."/>
            <person name="Schubert V."/>
            <person name="Nelson M."/>
            <person name="Geu-Flores F."/>
            <person name="Crespi M."/>
            <person name="Gallardo-Guerrero K."/>
            <person name="Delaux P.-M."/>
            <person name="Salse J."/>
            <person name="Berges H."/>
            <person name="Guyot R."/>
            <person name="Gouzy J."/>
            <person name="Peret B."/>
        </authorList>
    </citation>
    <scope>NUCLEOTIDE SEQUENCE [LARGE SCALE GENOMIC DNA]</scope>
    <source>
        <strain evidence="2">cv. Amiga</strain>
    </source>
</reference>
<dbReference type="EMBL" id="WOCE01000017">
    <property type="protein sequence ID" value="KAE9595281.1"/>
    <property type="molecule type" value="Genomic_DNA"/>
</dbReference>
<dbReference type="Proteomes" id="UP000447434">
    <property type="component" value="Chromosome 17"/>
</dbReference>
<dbReference type="AlphaFoldDB" id="A0A6A4P1I9"/>
<comment type="caution">
    <text evidence="1">The sequence shown here is derived from an EMBL/GenBank/DDBJ whole genome shotgun (WGS) entry which is preliminary data.</text>
</comment>
<name>A0A6A4P1I9_LUPAL</name>
<sequence>MELDPPPWYGLWCTCSVDFDCGSIDGHLIYIMYGWYDHCILVYGLYWMYLCCNVV</sequence>
<protein>
    <submittedName>
        <fullName evidence="1">Uncharacterized protein</fullName>
    </submittedName>
</protein>
<gene>
    <name evidence="1" type="ORF">Lalb_Chr17g0337041</name>
</gene>
<organism evidence="1 2">
    <name type="scientific">Lupinus albus</name>
    <name type="common">White lupine</name>
    <name type="synonym">Lupinus termis</name>
    <dbReference type="NCBI Taxonomy" id="3870"/>
    <lineage>
        <taxon>Eukaryota</taxon>
        <taxon>Viridiplantae</taxon>
        <taxon>Streptophyta</taxon>
        <taxon>Embryophyta</taxon>
        <taxon>Tracheophyta</taxon>
        <taxon>Spermatophyta</taxon>
        <taxon>Magnoliopsida</taxon>
        <taxon>eudicotyledons</taxon>
        <taxon>Gunneridae</taxon>
        <taxon>Pentapetalae</taxon>
        <taxon>rosids</taxon>
        <taxon>fabids</taxon>
        <taxon>Fabales</taxon>
        <taxon>Fabaceae</taxon>
        <taxon>Papilionoideae</taxon>
        <taxon>50 kb inversion clade</taxon>
        <taxon>genistoids sensu lato</taxon>
        <taxon>core genistoids</taxon>
        <taxon>Genisteae</taxon>
        <taxon>Lupinus</taxon>
    </lineage>
</organism>